<keyword evidence="3" id="KW-1185">Reference proteome</keyword>
<dbReference type="AlphaFoldDB" id="A0A8H5B4M7"/>
<dbReference type="OrthoDB" id="3020801at2759"/>
<organism evidence="2 3">
    <name type="scientific">Psilocybe cf. subviscida</name>
    <dbReference type="NCBI Taxonomy" id="2480587"/>
    <lineage>
        <taxon>Eukaryota</taxon>
        <taxon>Fungi</taxon>
        <taxon>Dikarya</taxon>
        <taxon>Basidiomycota</taxon>
        <taxon>Agaricomycotina</taxon>
        <taxon>Agaricomycetes</taxon>
        <taxon>Agaricomycetidae</taxon>
        <taxon>Agaricales</taxon>
        <taxon>Agaricineae</taxon>
        <taxon>Strophariaceae</taxon>
        <taxon>Psilocybe</taxon>
    </lineage>
</organism>
<dbReference type="Proteomes" id="UP000567179">
    <property type="component" value="Unassembled WGS sequence"/>
</dbReference>
<gene>
    <name evidence="2" type="ORF">D9619_006658</name>
</gene>
<proteinExistence type="predicted"/>
<reference evidence="2 3" key="1">
    <citation type="journal article" date="2020" name="ISME J.">
        <title>Uncovering the hidden diversity of litter-decomposition mechanisms in mushroom-forming fungi.</title>
        <authorList>
            <person name="Floudas D."/>
            <person name="Bentzer J."/>
            <person name="Ahren D."/>
            <person name="Johansson T."/>
            <person name="Persson P."/>
            <person name="Tunlid A."/>
        </authorList>
    </citation>
    <scope>NUCLEOTIDE SEQUENCE [LARGE SCALE GENOMIC DNA]</scope>
    <source>
        <strain evidence="2 3">CBS 101986</strain>
    </source>
</reference>
<accession>A0A8H5B4M7</accession>
<evidence type="ECO:0000256" key="1">
    <source>
        <dbReference type="SAM" id="MobiDB-lite"/>
    </source>
</evidence>
<evidence type="ECO:0000313" key="3">
    <source>
        <dbReference type="Proteomes" id="UP000567179"/>
    </source>
</evidence>
<name>A0A8H5B4M7_9AGAR</name>
<sequence>MPAAQGLLHTGSRLDLTQQGRSTIEASINLSALIQEAVAKEDAFSEYDEVEQLQGGLHHEGCAASAFLTDAIEPEPQHTQSYRNAKRRASRKKRVQENGHAPSKRTKLEHIQLADAVQADVSIANLPAAEGAYGAKNLAESAASREHEYTAEELVAERGFRLVEWDGREAMPITDREGRIFAVLAGRPSDPTYGAACAAAFETISAERDKADFKREECNHRRGQFPALAFGLSQGNGQPSARRLNEGNHASTIRALQGHSSISRIASFGDAAFSTWAPKLYRFYGGYMARVEEKTGETRNFPGSVFACATVNFGPRVRTFKHRDVLNLAFGLCAITALGRFDHKKGGHVILWEAKLVVQFPPGSTILIPSATVTHSNTAIGEHETRASFTQYAGGGVFRWVDNEYQTFEALKKKNRAKYEENIEKNKTRWQEGLKLYSKLSELTADL</sequence>
<feature type="region of interest" description="Disordered" evidence="1">
    <location>
        <begin position="74"/>
        <end position="107"/>
    </location>
</feature>
<feature type="compositionally biased region" description="Basic residues" evidence="1">
    <location>
        <begin position="84"/>
        <end position="94"/>
    </location>
</feature>
<comment type="caution">
    <text evidence="2">The sequence shown here is derived from an EMBL/GenBank/DDBJ whole genome shotgun (WGS) entry which is preliminary data.</text>
</comment>
<protein>
    <submittedName>
        <fullName evidence="2">Uncharacterized protein</fullName>
    </submittedName>
</protein>
<dbReference type="Gene3D" id="3.60.130.30">
    <property type="match status" value="1"/>
</dbReference>
<evidence type="ECO:0000313" key="2">
    <source>
        <dbReference type="EMBL" id="KAF5316670.1"/>
    </source>
</evidence>
<dbReference type="EMBL" id="JAACJJ010000042">
    <property type="protein sequence ID" value="KAF5316670.1"/>
    <property type="molecule type" value="Genomic_DNA"/>
</dbReference>